<dbReference type="InterPro" id="IPR016181">
    <property type="entry name" value="Acyl_CoA_acyltransferase"/>
</dbReference>
<name>A0ABY7AG73_9FIRM</name>
<feature type="domain" description="N-acetyltransferase" evidence="1">
    <location>
        <begin position="2"/>
        <end position="216"/>
    </location>
</feature>
<dbReference type="PROSITE" id="PS51186">
    <property type="entry name" value="GNAT"/>
    <property type="match status" value="1"/>
</dbReference>
<protein>
    <submittedName>
        <fullName evidence="2">GNAT family N-acetyltransferase</fullName>
    </submittedName>
</protein>
<dbReference type="SUPFAM" id="SSF55729">
    <property type="entry name" value="Acyl-CoA N-acyltransferases (Nat)"/>
    <property type="match status" value="1"/>
</dbReference>
<evidence type="ECO:0000259" key="1">
    <source>
        <dbReference type="PROSITE" id="PS51186"/>
    </source>
</evidence>
<dbReference type="Proteomes" id="UP001163115">
    <property type="component" value="Chromosome"/>
</dbReference>
<organism evidence="2 3">
    <name type="scientific">Lacrimispora xylanolytica</name>
    <dbReference type="NCBI Taxonomy" id="29375"/>
    <lineage>
        <taxon>Bacteria</taxon>
        <taxon>Bacillati</taxon>
        <taxon>Bacillota</taxon>
        <taxon>Clostridia</taxon>
        <taxon>Lachnospirales</taxon>
        <taxon>Lachnospiraceae</taxon>
        <taxon>Lacrimispora</taxon>
    </lineage>
</organism>
<dbReference type="Pfam" id="PF13508">
    <property type="entry name" value="Acetyltransf_7"/>
    <property type="match status" value="1"/>
</dbReference>
<evidence type="ECO:0000313" key="2">
    <source>
        <dbReference type="EMBL" id="WAJ25238.1"/>
    </source>
</evidence>
<proteinExistence type="predicted"/>
<dbReference type="EMBL" id="CP113524">
    <property type="protein sequence ID" value="WAJ25238.1"/>
    <property type="molecule type" value="Genomic_DNA"/>
</dbReference>
<accession>A0ABY7AG73</accession>
<reference evidence="2" key="1">
    <citation type="submission" date="2022-11" db="EMBL/GenBank/DDBJ databases">
        <title>Lacrimispora xylanolytica sy1, complete genome.</title>
        <authorList>
            <person name="Choi S."/>
        </authorList>
    </citation>
    <scope>NUCLEOTIDE SEQUENCE</scope>
    <source>
        <strain evidence="2">Sy1</strain>
    </source>
</reference>
<sequence>MIRYRRPKYEELKDIARMCALTFSDYPICNDIKSGFPNLDTFLDFMNDVYYVYIRAYFRKSEFFVGEDNGKVRSFAVLVRPRSSKVGLVDYFRSGAHLLLKKVSLPRLLSFLNVLEQGHKPCSGIKEHSWLLESLAVDRSLRGQQLGSRMLNECIIPYIKDHSIGNKPETFLTFTNTERNKKFYIKNGFSEFDYKTIPMKDSSIGNWSFRMTINPG</sequence>
<dbReference type="CDD" id="cd04301">
    <property type="entry name" value="NAT_SF"/>
    <property type="match status" value="1"/>
</dbReference>
<gene>
    <name evidence="2" type="ORF">OW255_06950</name>
</gene>
<dbReference type="InterPro" id="IPR000182">
    <property type="entry name" value="GNAT_dom"/>
</dbReference>
<dbReference type="RefSeq" id="WP_024836650.1">
    <property type="nucleotide sequence ID" value="NZ_CP113524.1"/>
</dbReference>
<dbReference type="Gene3D" id="3.40.630.30">
    <property type="match status" value="1"/>
</dbReference>
<evidence type="ECO:0000313" key="3">
    <source>
        <dbReference type="Proteomes" id="UP001163115"/>
    </source>
</evidence>
<keyword evidence="3" id="KW-1185">Reference proteome</keyword>